<keyword evidence="2" id="KW-1133">Transmembrane helix</keyword>
<feature type="transmembrane region" description="Helical" evidence="2">
    <location>
        <begin position="50"/>
        <end position="69"/>
    </location>
</feature>
<dbReference type="AlphaFoldDB" id="A0A640THA4"/>
<feature type="region of interest" description="Disordered" evidence="1">
    <location>
        <begin position="1"/>
        <end position="42"/>
    </location>
</feature>
<reference evidence="3 4" key="1">
    <citation type="submission" date="2019-12" db="EMBL/GenBank/DDBJ databases">
        <title>Whole genome shotgun sequence of Streptomyces libani subsp. libani NBRC 13452.</title>
        <authorList>
            <person name="Ichikawa N."/>
            <person name="Kimura A."/>
            <person name="Kitahashi Y."/>
            <person name="Komaki H."/>
            <person name="Tamura T."/>
        </authorList>
    </citation>
    <scope>NUCLEOTIDE SEQUENCE [LARGE SCALE GENOMIC DNA]</scope>
    <source>
        <strain evidence="3 4">NBRC 13452</strain>
    </source>
</reference>
<sequence length="372" mass="40110">MTGDRQRGDNSGNCPQAVAASKDHNLGSVGMGEVEHPANTGGRAPRLKQLWAAVALATAALLLAVWVTVNDKWPWSGALPDRACWSSLDRSLLTKAAPSGDAPWEVTETKDRWGDPDCTVQRGDWRLDATVMKTPLKAHLWWGLGTVPLRHGLPGMIKPNRNRVDGWLRLPQCHNKLAHINVPSAGADRHTASDFAARSLLAVGNAQIARCGGKPFPVPRSFTWPAPKPVRLSRGETPCGVADARTVRKWADGKVYRFGGFSDDPVSRCSALEEGDDALDLGLFSALVLRDRATLDAFSPTGVRARVQVSSARPSKLTDKDLRFDRDAATALECAKGPGSRYVHVIATGSDAQYAAIKRAVLTKVADTMGCR</sequence>
<evidence type="ECO:0000256" key="1">
    <source>
        <dbReference type="SAM" id="MobiDB-lite"/>
    </source>
</evidence>
<keyword evidence="2" id="KW-0472">Membrane</keyword>
<evidence type="ECO:0000313" key="3">
    <source>
        <dbReference type="EMBL" id="GFE21901.1"/>
    </source>
</evidence>
<evidence type="ECO:0000256" key="2">
    <source>
        <dbReference type="SAM" id="Phobius"/>
    </source>
</evidence>
<proteinExistence type="predicted"/>
<organism evidence="3 4">
    <name type="scientific">Streptomyces nigrescens</name>
    <dbReference type="NCBI Taxonomy" id="1920"/>
    <lineage>
        <taxon>Bacteria</taxon>
        <taxon>Bacillati</taxon>
        <taxon>Actinomycetota</taxon>
        <taxon>Actinomycetes</taxon>
        <taxon>Kitasatosporales</taxon>
        <taxon>Streptomycetaceae</taxon>
        <taxon>Streptomyces</taxon>
    </lineage>
</organism>
<name>A0A640THA4_STRNI</name>
<evidence type="ECO:0000313" key="4">
    <source>
        <dbReference type="Proteomes" id="UP000429552"/>
    </source>
</evidence>
<keyword evidence="2" id="KW-0812">Transmembrane</keyword>
<accession>A0A640THA4</accession>
<comment type="caution">
    <text evidence="3">The sequence shown here is derived from an EMBL/GenBank/DDBJ whole genome shotgun (WGS) entry which is preliminary data.</text>
</comment>
<dbReference type="Proteomes" id="UP000429552">
    <property type="component" value="Unassembled WGS sequence"/>
</dbReference>
<gene>
    <name evidence="3" type="ORF">Sliba_23540</name>
</gene>
<dbReference type="EMBL" id="BLIP01000001">
    <property type="protein sequence ID" value="GFE21901.1"/>
    <property type="molecule type" value="Genomic_DNA"/>
</dbReference>
<protein>
    <submittedName>
        <fullName evidence="3">Uncharacterized protein</fullName>
    </submittedName>
</protein>